<feature type="region of interest" description="Disordered" evidence="1">
    <location>
        <begin position="220"/>
        <end position="243"/>
    </location>
</feature>
<name>A0AAQ3WCQ9_PASNO</name>
<keyword evidence="3" id="KW-1185">Reference proteome</keyword>
<feature type="region of interest" description="Disordered" evidence="1">
    <location>
        <begin position="92"/>
        <end position="111"/>
    </location>
</feature>
<evidence type="ECO:0000256" key="1">
    <source>
        <dbReference type="SAM" id="MobiDB-lite"/>
    </source>
</evidence>
<dbReference type="EMBL" id="CP144746">
    <property type="protein sequence ID" value="WVZ57551.1"/>
    <property type="molecule type" value="Genomic_DNA"/>
</dbReference>
<dbReference type="AlphaFoldDB" id="A0AAQ3WCQ9"/>
<feature type="region of interest" description="Disordered" evidence="1">
    <location>
        <begin position="1"/>
        <end position="23"/>
    </location>
</feature>
<dbReference type="Proteomes" id="UP001341281">
    <property type="component" value="Chromosome 02"/>
</dbReference>
<protein>
    <submittedName>
        <fullName evidence="2">Uncharacterized protein</fullName>
    </submittedName>
</protein>
<organism evidence="2 3">
    <name type="scientific">Paspalum notatum var. saurae</name>
    <dbReference type="NCBI Taxonomy" id="547442"/>
    <lineage>
        <taxon>Eukaryota</taxon>
        <taxon>Viridiplantae</taxon>
        <taxon>Streptophyta</taxon>
        <taxon>Embryophyta</taxon>
        <taxon>Tracheophyta</taxon>
        <taxon>Spermatophyta</taxon>
        <taxon>Magnoliopsida</taxon>
        <taxon>Liliopsida</taxon>
        <taxon>Poales</taxon>
        <taxon>Poaceae</taxon>
        <taxon>PACMAD clade</taxon>
        <taxon>Panicoideae</taxon>
        <taxon>Andropogonodae</taxon>
        <taxon>Paspaleae</taxon>
        <taxon>Paspalinae</taxon>
        <taxon>Paspalum</taxon>
    </lineage>
</organism>
<sequence length="243" mass="27380">MATKGGPGAAVEPTVCNRKVPGSSPSLCILCRLRMDQEAKDSRPSRSPSEPNLFLQWGSRKRLRCVKTRDDGSPSPAPFDGLRRAVPRGTQPFLGADMHFRSPLRPSTINRRKSDSLNEYKHLMALSPEKDRYYSTRGSPFPFEGNGFDFGGVTEEKGTTVLPRFFIALSNKEKEEDFMAMKGCKLPQRPKKRPKLMQKCLLMVSPGAWLSDLSHERYEVREKKSSRKRARGLKALSMESDSE</sequence>
<accession>A0AAQ3WCQ9</accession>
<dbReference type="PANTHER" id="PTHR33130">
    <property type="entry name" value="PUTATIVE (DUF1639)-RELATED"/>
    <property type="match status" value="1"/>
</dbReference>
<dbReference type="PANTHER" id="PTHR33130:SF12">
    <property type="entry name" value="EXPRESSED PROTEIN"/>
    <property type="match status" value="1"/>
</dbReference>
<proteinExistence type="predicted"/>
<evidence type="ECO:0000313" key="3">
    <source>
        <dbReference type="Proteomes" id="UP001341281"/>
    </source>
</evidence>
<evidence type="ECO:0000313" key="2">
    <source>
        <dbReference type="EMBL" id="WVZ57551.1"/>
    </source>
</evidence>
<gene>
    <name evidence="2" type="ORF">U9M48_007923</name>
</gene>
<dbReference type="InterPro" id="IPR012438">
    <property type="entry name" value="DUF1639"/>
</dbReference>
<dbReference type="Pfam" id="PF07797">
    <property type="entry name" value="DUF1639"/>
    <property type="match status" value="1"/>
</dbReference>
<reference evidence="2 3" key="1">
    <citation type="submission" date="2024-02" db="EMBL/GenBank/DDBJ databases">
        <title>High-quality chromosome-scale genome assembly of Pensacola bahiagrass (Paspalum notatum Flugge var. saurae).</title>
        <authorList>
            <person name="Vega J.M."/>
            <person name="Podio M."/>
            <person name="Orjuela J."/>
            <person name="Siena L.A."/>
            <person name="Pessino S.C."/>
            <person name="Combes M.C."/>
            <person name="Mariac C."/>
            <person name="Albertini E."/>
            <person name="Pupilli F."/>
            <person name="Ortiz J.P.A."/>
            <person name="Leblanc O."/>
        </authorList>
    </citation>
    <scope>NUCLEOTIDE SEQUENCE [LARGE SCALE GENOMIC DNA]</scope>
    <source>
        <strain evidence="2">R1</strain>
        <tissue evidence="2">Leaf</tissue>
    </source>
</reference>